<feature type="transmembrane region" description="Helical" evidence="1">
    <location>
        <begin position="299"/>
        <end position="324"/>
    </location>
</feature>
<proteinExistence type="predicted"/>
<feature type="transmembrane region" description="Helical" evidence="1">
    <location>
        <begin position="336"/>
        <end position="355"/>
    </location>
</feature>
<evidence type="ECO:0000256" key="1">
    <source>
        <dbReference type="SAM" id="Phobius"/>
    </source>
</evidence>
<keyword evidence="3" id="KW-1185">Reference proteome</keyword>
<reference evidence="2 3" key="1">
    <citation type="submission" date="2023-10" db="EMBL/GenBank/DDBJ databases">
        <title>Comparative genomics analysis reveals potential genetic determinants of host preference in Cryptosporidium xiaoi.</title>
        <authorList>
            <person name="Xiao L."/>
            <person name="Li J."/>
        </authorList>
    </citation>
    <scope>NUCLEOTIDE SEQUENCE [LARGE SCALE GENOMIC DNA]</scope>
    <source>
        <strain evidence="2 3">52996</strain>
    </source>
</reference>
<feature type="transmembrane region" description="Helical" evidence="1">
    <location>
        <begin position="201"/>
        <end position="227"/>
    </location>
</feature>
<protein>
    <submittedName>
        <fullName evidence="2">Uncharacterized protein</fullName>
    </submittedName>
</protein>
<name>A0AAV9XWY4_9CRYT</name>
<keyword evidence="1" id="KW-0472">Membrane</keyword>
<dbReference type="EMBL" id="JAWDEY010000013">
    <property type="protein sequence ID" value="KAK6589211.1"/>
    <property type="molecule type" value="Genomic_DNA"/>
</dbReference>
<keyword evidence="1" id="KW-0812">Transmembrane</keyword>
<organism evidence="2 3">
    <name type="scientific">Cryptosporidium xiaoi</name>
    <dbReference type="NCBI Taxonomy" id="659607"/>
    <lineage>
        <taxon>Eukaryota</taxon>
        <taxon>Sar</taxon>
        <taxon>Alveolata</taxon>
        <taxon>Apicomplexa</taxon>
        <taxon>Conoidasida</taxon>
        <taxon>Coccidia</taxon>
        <taxon>Eucoccidiorida</taxon>
        <taxon>Eimeriorina</taxon>
        <taxon>Cryptosporidiidae</taxon>
        <taxon>Cryptosporidium</taxon>
    </lineage>
</organism>
<accession>A0AAV9XWY4</accession>
<feature type="transmembrane region" description="Helical" evidence="1">
    <location>
        <begin position="367"/>
        <end position="388"/>
    </location>
</feature>
<keyword evidence="1" id="KW-1133">Transmembrane helix</keyword>
<gene>
    <name evidence="2" type="ORF">RS030_213444</name>
</gene>
<dbReference type="Proteomes" id="UP001311799">
    <property type="component" value="Unassembled WGS sequence"/>
</dbReference>
<comment type="caution">
    <text evidence="2">The sequence shown here is derived from an EMBL/GenBank/DDBJ whole genome shotgun (WGS) entry which is preliminary data.</text>
</comment>
<sequence>MNVPYNIGISAFLRDLSSNTKLQRLNSRIRTALCIEMLSSIPTKILVDIDLPVAIIKEIDSYYSNPPIYVEPRLFWDSLIRPHTPFLRNNIQSFTISLIDESTNIDNEGIRYSPKRNGKNEFSSEFVSIYPIPNYDVFRFLEGMVKIISNLHDELNRSTNFYYFTSYVSSTDINVYLSVFLIILLPMLLKTVNNIYYKCNFLIIWAIVAIIYYLFNCIILILIWDYFSERIKYLVTEYSKINIYFEDLIIDLVNKFFLLISVINLIFSLLIKLLKDCNTTFDQDKINNANYSVKTMNNVFIITFSVFISIKNFSLSVIVTPILLFLVNIIFESRKLVYVVFCAMNIACLLFVLELDLNSLICTITTSFIYSMNFIFIKATNILILTNYMRNFGSDIYRARNALSTWNSVMGREFFCGKYSKYLSNNLKIECNSENFSKIKIISELYKIMKKFPILQWLTWISISNDIKCTGKECVVSNISKLVTKFVCDSIHLKSNTFKYLIFGIVPAISISLSLLT</sequence>
<dbReference type="PANTHER" id="PTHR13304">
    <property type="entry name" value="GLYCOSYLPHOSPHATIDYLINOSITOL ANCHOR ATTACHMENT 1 PROTEIN"/>
    <property type="match status" value="1"/>
</dbReference>
<evidence type="ECO:0000313" key="2">
    <source>
        <dbReference type="EMBL" id="KAK6589211.1"/>
    </source>
</evidence>
<dbReference type="PANTHER" id="PTHR13304:SF0">
    <property type="entry name" value="GLYCOSYLPHOSPHATIDYLINOSITOL ANCHOR ATTACHMENT 1 PROTEIN"/>
    <property type="match status" value="1"/>
</dbReference>
<dbReference type="GO" id="GO:0016255">
    <property type="term" value="P:attachment of GPI anchor to protein"/>
    <property type="evidence" value="ECO:0007669"/>
    <property type="project" value="TreeGrafter"/>
</dbReference>
<dbReference type="GO" id="GO:0042765">
    <property type="term" value="C:GPI-anchor transamidase complex"/>
    <property type="evidence" value="ECO:0007669"/>
    <property type="project" value="InterPro"/>
</dbReference>
<evidence type="ECO:0000313" key="3">
    <source>
        <dbReference type="Proteomes" id="UP001311799"/>
    </source>
</evidence>
<feature type="transmembrane region" description="Helical" evidence="1">
    <location>
        <begin position="248"/>
        <end position="271"/>
    </location>
</feature>
<feature type="transmembrane region" description="Helical" evidence="1">
    <location>
        <begin position="173"/>
        <end position="189"/>
    </location>
</feature>
<dbReference type="InterPro" id="IPR007246">
    <property type="entry name" value="Gaa1"/>
</dbReference>
<dbReference type="AlphaFoldDB" id="A0AAV9XWY4"/>